<dbReference type="PROSITE" id="PS51257">
    <property type="entry name" value="PROKAR_LIPOPROTEIN"/>
    <property type="match status" value="1"/>
</dbReference>
<dbReference type="RefSeq" id="WP_176006087.1">
    <property type="nucleotide sequence ID" value="NZ_JABWMI010000011.1"/>
</dbReference>
<protein>
    <submittedName>
        <fullName evidence="1">Choice-of-anchor J domain-containing protein</fullName>
    </submittedName>
</protein>
<dbReference type="EMBL" id="JACBJI010000004">
    <property type="protein sequence ID" value="NYA71270.1"/>
    <property type="molecule type" value="Genomic_DNA"/>
</dbReference>
<proteinExistence type="predicted"/>
<dbReference type="Gene3D" id="2.60.120.200">
    <property type="match status" value="1"/>
</dbReference>
<reference evidence="1 2" key="1">
    <citation type="submission" date="2020-07" db="EMBL/GenBank/DDBJ databases">
        <authorList>
            <person name="Sun Q."/>
        </authorList>
    </citation>
    <scope>NUCLEOTIDE SEQUENCE [LARGE SCALE GENOMIC DNA]</scope>
    <source>
        <strain evidence="1 2">MAH-1</strain>
    </source>
</reference>
<sequence>MFKLFGFAFASAALLSSCVSDDDTELANYTPTLAGTDFEVGLYDGDALEIQGWQNYAEAGDMPWKSQYYGDNNYAEFTAYEPIAEDRDPVNIGWLISPAVNMDTYTGEVLSFQISQSYVTNAANTFQVLISTDYDGNEANITSATWTPLPANVPGTSATYFEFQDSGDIDLSGYTGTVHIAFKVVGSGTNPNLDGGYQIDNVKITYQN</sequence>
<accession>A0A7Y8Y4R5</accession>
<evidence type="ECO:0000313" key="2">
    <source>
        <dbReference type="Proteomes" id="UP000535020"/>
    </source>
</evidence>
<dbReference type="NCBIfam" id="NF038128">
    <property type="entry name" value="choice_anch_J"/>
    <property type="match status" value="1"/>
</dbReference>
<gene>
    <name evidence="1" type="ORF">HZF10_10090</name>
</gene>
<evidence type="ECO:0000313" key="1">
    <source>
        <dbReference type="EMBL" id="NYA71270.1"/>
    </source>
</evidence>
<comment type="caution">
    <text evidence="1">The sequence shown here is derived from an EMBL/GenBank/DDBJ whole genome shotgun (WGS) entry which is preliminary data.</text>
</comment>
<keyword evidence="2" id="KW-1185">Reference proteome</keyword>
<dbReference type="AlphaFoldDB" id="A0A7Y8Y4R5"/>
<name>A0A7Y8Y4R5_9FLAO</name>
<organism evidence="1 2">
    <name type="scientific">Flavobacterium agri</name>
    <dbReference type="NCBI Taxonomy" id="2743471"/>
    <lineage>
        <taxon>Bacteria</taxon>
        <taxon>Pseudomonadati</taxon>
        <taxon>Bacteroidota</taxon>
        <taxon>Flavobacteriia</taxon>
        <taxon>Flavobacteriales</taxon>
        <taxon>Flavobacteriaceae</taxon>
        <taxon>Flavobacterium</taxon>
    </lineage>
</organism>
<dbReference type="Proteomes" id="UP000535020">
    <property type="component" value="Unassembled WGS sequence"/>
</dbReference>